<comment type="cofactor">
    <cofactor evidence="1">
        <name>[4Fe-4S] cluster</name>
        <dbReference type="ChEBI" id="CHEBI:49883"/>
    </cofactor>
</comment>
<name>A0A1F7RJS3_9BACT</name>
<dbReference type="SMART" id="SM00729">
    <property type="entry name" value="Elp3"/>
    <property type="match status" value="1"/>
</dbReference>
<evidence type="ECO:0000313" key="11">
    <source>
        <dbReference type="EMBL" id="OGL41799.1"/>
    </source>
</evidence>
<evidence type="ECO:0000256" key="8">
    <source>
        <dbReference type="ARBA" id="ARBA00023014"/>
    </source>
</evidence>
<dbReference type="Proteomes" id="UP000178526">
    <property type="component" value="Unassembled WGS sequence"/>
</dbReference>
<dbReference type="InterPro" id="IPR023404">
    <property type="entry name" value="rSAM_horseshoe"/>
</dbReference>
<dbReference type="Pfam" id="PF02310">
    <property type="entry name" value="B12-binding"/>
    <property type="match status" value="1"/>
</dbReference>
<dbReference type="GO" id="GO:0031419">
    <property type="term" value="F:cobalamin binding"/>
    <property type="evidence" value="ECO:0007669"/>
    <property type="project" value="InterPro"/>
</dbReference>
<evidence type="ECO:0000256" key="2">
    <source>
        <dbReference type="ARBA" id="ARBA00022485"/>
    </source>
</evidence>
<dbReference type="SFLD" id="SFLDG01123">
    <property type="entry name" value="methyltransferase_(Class_B)"/>
    <property type="match status" value="1"/>
</dbReference>
<evidence type="ECO:0000256" key="6">
    <source>
        <dbReference type="ARBA" id="ARBA00022723"/>
    </source>
</evidence>
<dbReference type="InterPro" id="IPR051198">
    <property type="entry name" value="BchE-like"/>
</dbReference>
<keyword evidence="3" id="KW-0489">Methyltransferase</keyword>
<evidence type="ECO:0000256" key="7">
    <source>
        <dbReference type="ARBA" id="ARBA00023004"/>
    </source>
</evidence>
<evidence type="ECO:0000256" key="1">
    <source>
        <dbReference type="ARBA" id="ARBA00001966"/>
    </source>
</evidence>
<organism evidence="11 12">
    <name type="scientific">Candidatus Schekmanbacteria bacterium GWA2_38_11</name>
    <dbReference type="NCBI Taxonomy" id="1817876"/>
    <lineage>
        <taxon>Bacteria</taxon>
        <taxon>Candidatus Schekmaniibacteriota</taxon>
    </lineage>
</organism>
<keyword evidence="4" id="KW-0808">Transferase</keyword>
<dbReference type="Pfam" id="PF04055">
    <property type="entry name" value="Radical_SAM"/>
    <property type="match status" value="1"/>
</dbReference>
<dbReference type="Gene3D" id="3.40.50.280">
    <property type="entry name" value="Cobalamin-binding domain"/>
    <property type="match status" value="1"/>
</dbReference>
<dbReference type="InterPro" id="IPR006638">
    <property type="entry name" value="Elp3/MiaA/NifB-like_rSAM"/>
</dbReference>
<dbReference type="CDD" id="cd01335">
    <property type="entry name" value="Radical_SAM"/>
    <property type="match status" value="1"/>
</dbReference>
<feature type="domain" description="B12-binding" evidence="9">
    <location>
        <begin position="44"/>
        <end position="168"/>
    </location>
</feature>
<keyword evidence="8" id="KW-0411">Iron-sulfur</keyword>
<sequence>MLSQKANAYIYLTYLRDFVDFLTNKRDNFLLMKKINLKKIALIEPKSPGIHVFSRVPIPRLGLPILGTILSSKGFQVKIYVEDLDGIDFDDVYQSDLVGLSSITTTAPRSYEIAKKVRGRGIPVVLGGAHNTFLPDEGLEHADFVVRGEAEETFEELIDALVNRKDLDGIAGLSFKRGESLVHNPPRPLNDNLNLYPVPDLSLIQGYKKMKVLPISTSRGCPFNCNFCSVTAINGKNYRFRTHELIIEELKKANGRHVFFCDDNFTANKERAKVLLEYMLQKNLMPEWSAQVRVDVVNDPDLLKLMKRTNCYHVYIGFESINPKTLKLFKKGQSIEHIERSIRKLHEAKIKIHGMFVLGSDEDEKATIRETVKFAKRLNIDSVQFMILTPLPGTQVYDNFKRESRILTTDWSLYDAHHVVYVPKKITPMELQTETIKAMKNFYSWSQIFKRVMVADSFNVLIKTQAKYFISKWEKLNHSYMKQIKTGVPYENEEEKASFPFLNLSKLKTIGIPGASLHLGSREFLNSFFKGIGINFRFADLVKDVPLMKGLSSAPSESCLPVKFAYNQLAELKDKVDLILFPEIRGAKSGQYCTKLSNLIEKIKSLKEEFPPIVNFSFDSFYGPSYLACSKIGLLFNQNIKKIHQAYQNAVDQYKESIIEKLKIFKEFSLKRNEKSLNIAFLSPSYILHNSYLSGPILNYLKEKEVNLVTDKFSGKRFPVDGSPFHGQEFFCSSDERMLDLTMNFASDSTVDGILVLGSDGCLSFNSVKQKIEEQDNSGIDKPIKLLQLEEDLNFDNMISDIGLFLSSIEQWKKSAGGSI</sequence>
<dbReference type="PROSITE" id="PS01278">
    <property type="entry name" value="MTTASE_RADICAL"/>
    <property type="match status" value="1"/>
</dbReference>
<dbReference type="SFLD" id="SFLDS00029">
    <property type="entry name" value="Radical_SAM"/>
    <property type="match status" value="1"/>
</dbReference>
<evidence type="ECO:0000259" key="10">
    <source>
        <dbReference type="PROSITE" id="PS51918"/>
    </source>
</evidence>
<dbReference type="InterPro" id="IPR036724">
    <property type="entry name" value="Cobalamin-bd_sf"/>
</dbReference>
<dbReference type="PANTHER" id="PTHR43409">
    <property type="entry name" value="ANAEROBIC MAGNESIUM-PROTOPORPHYRIN IX MONOMETHYL ESTER CYCLASE-RELATED"/>
    <property type="match status" value="1"/>
</dbReference>
<evidence type="ECO:0000256" key="5">
    <source>
        <dbReference type="ARBA" id="ARBA00022691"/>
    </source>
</evidence>
<dbReference type="GO" id="GO:0051539">
    <property type="term" value="F:4 iron, 4 sulfur cluster binding"/>
    <property type="evidence" value="ECO:0007669"/>
    <property type="project" value="UniProtKB-KW"/>
</dbReference>
<proteinExistence type="predicted"/>
<dbReference type="PROSITE" id="PS51918">
    <property type="entry name" value="RADICAL_SAM"/>
    <property type="match status" value="1"/>
</dbReference>
<dbReference type="InterPro" id="IPR058240">
    <property type="entry name" value="rSAM_sf"/>
</dbReference>
<keyword evidence="5" id="KW-0949">S-adenosyl-L-methionine</keyword>
<dbReference type="SFLD" id="SFLDG01082">
    <property type="entry name" value="B12-binding_domain_containing"/>
    <property type="match status" value="1"/>
</dbReference>
<accession>A0A1F7RJS3</accession>
<dbReference type="InterPro" id="IPR020612">
    <property type="entry name" value="Methylthiotransferase_CS"/>
</dbReference>
<protein>
    <submittedName>
        <fullName evidence="11">Uncharacterized protein</fullName>
    </submittedName>
</protein>
<keyword evidence="7" id="KW-0408">Iron</keyword>
<dbReference type="CDD" id="cd02068">
    <property type="entry name" value="radical_SAM_B12_BD"/>
    <property type="match status" value="1"/>
</dbReference>
<dbReference type="InterPro" id="IPR018709">
    <property type="entry name" value="CoA_activase_DUF2229"/>
</dbReference>
<evidence type="ECO:0000256" key="4">
    <source>
        <dbReference type="ARBA" id="ARBA00022679"/>
    </source>
</evidence>
<dbReference type="InterPro" id="IPR034466">
    <property type="entry name" value="Methyltransferase_Class_B"/>
</dbReference>
<dbReference type="InterPro" id="IPR007197">
    <property type="entry name" value="rSAM"/>
</dbReference>
<reference evidence="11 12" key="1">
    <citation type="journal article" date="2016" name="Nat. Commun.">
        <title>Thousands of microbial genomes shed light on interconnected biogeochemical processes in an aquifer system.</title>
        <authorList>
            <person name="Anantharaman K."/>
            <person name="Brown C.T."/>
            <person name="Hug L.A."/>
            <person name="Sharon I."/>
            <person name="Castelle C.J."/>
            <person name="Probst A.J."/>
            <person name="Thomas B.C."/>
            <person name="Singh A."/>
            <person name="Wilkins M.J."/>
            <person name="Karaoz U."/>
            <person name="Brodie E.L."/>
            <person name="Williams K.H."/>
            <person name="Hubbard S.S."/>
            <person name="Banfield J.F."/>
        </authorList>
    </citation>
    <scope>NUCLEOTIDE SEQUENCE [LARGE SCALE GENOMIC DNA]</scope>
</reference>
<comment type="caution">
    <text evidence="11">The sequence shown here is derived from an EMBL/GenBank/DDBJ whole genome shotgun (WGS) entry which is preliminary data.</text>
</comment>
<keyword evidence="6" id="KW-0479">Metal-binding</keyword>
<dbReference type="Gene3D" id="3.80.30.20">
    <property type="entry name" value="tm_1862 like domain"/>
    <property type="match status" value="1"/>
</dbReference>
<evidence type="ECO:0000313" key="12">
    <source>
        <dbReference type="Proteomes" id="UP000178526"/>
    </source>
</evidence>
<dbReference type="PANTHER" id="PTHR43409:SF7">
    <property type="entry name" value="BLL1977 PROTEIN"/>
    <property type="match status" value="1"/>
</dbReference>
<gene>
    <name evidence="11" type="ORF">A2042_02935</name>
</gene>
<keyword evidence="2" id="KW-0004">4Fe-4S</keyword>
<dbReference type="SUPFAM" id="SSF102114">
    <property type="entry name" value="Radical SAM enzymes"/>
    <property type="match status" value="1"/>
</dbReference>
<evidence type="ECO:0000259" key="9">
    <source>
        <dbReference type="PROSITE" id="PS51332"/>
    </source>
</evidence>
<feature type="domain" description="Radical SAM core" evidence="10">
    <location>
        <begin position="207"/>
        <end position="424"/>
    </location>
</feature>
<evidence type="ECO:0000256" key="3">
    <source>
        <dbReference type="ARBA" id="ARBA00022603"/>
    </source>
</evidence>
<dbReference type="SUPFAM" id="SSF52242">
    <property type="entry name" value="Cobalamin (vitamin B12)-binding domain"/>
    <property type="match status" value="1"/>
</dbReference>
<dbReference type="GO" id="GO:0046872">
    <property type="term" value="F:metal ion binding"/>
    <property type="evidence" value="ECO:0007669"/>
    <property type="project" value="UniProtKB-KW"/>
</dbReference>
<dbReference type="InterPro" id="IPR006158">
    <property type="entry name" value="Cobalamin-bd"/>
</dbReference>
<dbReference type="EMBL" id="MGDB01000063">
    <property type="protein sequence ID" value="OGL41799.1"/>
    <property type="molecule type" value="Genomic_DNA"/>
</dbReference>
<dbReference type="AlphaFoldDB" id="A0A1F7RJS3"/>
<dbReference type="Pfam" id="PF09989">
    <property type="entry name" value="DUF2229"/>
    <property type="match status" value="1"/>
</dbReference>
<dbReference type="PROSITE" id="PS51332">
    <property type="entry name" value="B12_BINDING"/>
    <property type="match status" value="1"/>
</dbReference>
<dbReference type="GO" id="GO:0003824">
    <property type="term" value="F:catalytic activity"/>
    <property type="evidence" value="ECO:0007669"/>
    <property type="project" value="InterPro"/>
</dbReference>